<reference evidence="2 3" key="1">
    <citation type="journal article" date="2015" name="Genome Announc.">
        <title>Expanding the biotechnology potential of lactobacilli through comparative genomics of 213 strains and associated genera.</title>
        <authorList>
            <person name="Sun Z."/>
            <person name="Harris H.M."/>
            <person name="McCann A."/>
            <person name="Guo C."/>
            <person name="Argimon S."/>
            <person name="Zhang W."/>
            <person name="Yang X."/>
            <person name="Jeffery I.B."/>
            <person name="Cooney J.C."/>
            <person name="Kagawa T.F."/>
            <person name="Liu W."/>
            <person name="Song Y."/>
            <person name="Salvetti E."/>
            <person name="Wrobel A."/>
            <person name="Rasinkangas P."/>
            <person name="Parkhill J."/>
            <person name="Rea M.C."/>
            <person name="O'Sullivan O."/>
            <person name="Ritari J."/>
            <person name="Douillard F.P."/>
            <person name="Paul Ross R."/>
            <person name="Yang R."/>
            <person name="Briner A.E."/>
            <person name="Felis G.E."/>
            <person name="de Vos W.M."/>
            <person name="Barrangou R."/>
            <person name="Klaenhammer T.R."/>
            <person name="Caufield P.W."/>
            <person name="Cui Y."/>
            <person name="Zhang H."/>
            <person name="O'Toole P.W."/>
        </authorList>
    </citation>
    <scope>NUCLEOTIDE SEQUENCE [LARGE SCALE GENOMIC DNA]</scope>
    <source>
        <strain evidence="2 3">DSM 19394</strain>
    </source>
</reference>
<dbReference type="PATRIC" id="fig|1423715.3.peg.1644"/>
<dbReference type="Gene3D" id="3.30.70.100">
    <property type="match status" value="1"/>
</dbReference>
<gene>
    <name evidence="2" type="ORF">FD25_GL001607</name>
</gene>
<feature type="domain" description="HMA" evidence="1">
    <location>
        <begin position="3"/>
        <end position="58"/>
    </location>
</feature>
<dbReference type="AlphaFoldDB" id="A0A0R1LI86"/>
<dbReference type="CDD" id="cd00371">
    <property type="entry name" value="HMA"/>
    <property type="match status" value="1"/>
</dbReference>
<sequence length="64" mass="7053">MQTVLVEGMKCSHCADHVHDRFSQKVTNVKVDLRHATATFEGTATLDELNATLVGSHYHAVAFL</sequence>
<evidence type="ECO:0000313" key="3">
    <source>
        <dbReference type="Proteomes" id="UP000051955"/>
    </source>
</evidence>
<proteinExistence type="predicted"/>
<dbReference type="InterPro" id="IPR036163">
    <property type="entry name" value="HMA_dom_sf"/>
</dbReference>
<dbReference type="RefSeq" id="WP_057802560.1">
    <property type="nucleotide sequence ID" value="NZ_AZDV01000015.1"/>
</dbReference>
<dbReference type="EMBL" id="AZDV01000015">
    <property type="protein sequence ID" value="KRK95224.1"/>
    <property type="molecule type" value="Genomic_DNA"/>
</dbReference>
<protein>
    <recommendedName>
        <fullName evidence="1">HMA domain-containing protein</fullName>
    </recommendedName>
</protein>
<dbReference type="Pfam" id="PF00403">
    <property type="entry name" value="HMA"/>
    <property type="match status" value="1"/>
</dbReference>
<name>A0A0R1LI86_9LACO</name>
<dbReference type="STRING" id="1423715.FD25_GL001607"/>
<organism evidence="2 3">
    <name type="scientific">Levilactobacillus acidifarinae DSM 19394 = JCM 15949</name>
    <dbReference type="NCBI Taxonomy" id="1423715"/>
    <lineage>
        <taxon>Bacteria</taxon>
        <taxon>Bacillati</taxon>
        <taxon>Bacillota</taxon>
        <taxon>Bacilli</taxon>
        <taxon>Lactobacillales</taxon>
        <taxon>Lactobacillaceae</taxon>
        <taxon>Levilactobacillus</taxon>
    </lineage>
</organism>
<evidence type="ECO:0000259" key="1">
    <source>
        <dbReference type="Pfam" id="PF00403"/>
    </source>
</evidence>
<dbReference type="OrthoDB" id="9813965at2"/>
<evidence type="ECO:0000313" key="2">
    <source>
        <dbReference type="EMBL" id="KRK95224.1"/>
    </source>
</evidence>
<dbReference type="InterPro" id="IPR006121">
    <property type="entry name" value="HMA_dom"/>
</dbReference>
<comment type="caution">
    <text evidence="2">The sequence shown here is derived from an EMBL/GenBank/DDBJ whole genome shotgun (WGS) entry which is preliminary data.</text>
</comment>
<dbReference type="GO" id="GO:0046872">
    <property type="term" value="F:metal ion binding"/>
    <property type="evidence" value="ECO:0007669"/>
    <property type="project" value="InterPro"/>
</dbReference>
<dbReference type="SUPFAM" id="SSF55008">
    <property type="entry name" value="HMA, heavy metal-associated domain"/>
    <property type="match status" value="1"/>
</dbReference>
<accession>A0A0R1LI86</accession>
<keyword evidence="3" id="KW-1185">Reference proteome</keyword>
<dbReference type="Proteomes" id="UP000051955">
    <property type="component" value="Unassembled WGS sequence"/>
</dbReference>